<comment type="similarity">
    <text evidence="1">Belongs to the TFIIB family.</text>
</comment>
<dbReference type="InterPro" id="IPR000812">
    <property type="entry name" value="TFIIB"/>
</dbReference>
<dbReference type="GeneID" id="54419931"/>
<keyword evidence="3" id="KW-0677">Repeat</keyword>
<dbReference type="Proteomes" id="UP000504638">
    <property type="component" value="Unplaced"/>
</dbReference>
<dbReference type="GO" id="GO:0016251">
    <property type="term" value="F:RNA polymerase II general transcription initiation factor activity"/>
    <property type="evidence" value="ECO:0007669"/>
    <property type="project" value="TreeGrafter"/>
</dbReference>
<dbReference type="SMART" id="SM00385">
    <property type="entry name" value="CYCLIN"/>
    <property type="match status" value="2"/>
</dbReference>
<reference evidence="9 11" key="1">
    <citation type="submission" date="2020-01" db="EMBL/GenBank/DDBJ databases">
        <authorList>
            <consortium name="DOE Joint Genome Institute"/>
            <person name="Haridas S."/>
            <person name="Albert R."/>
            <person name="Binder M."/>
            <person name="Bloem J."/>
            <person name="Labutti K."/>
            <person name="Salamov A."/>
            <person name="Andreopoulos B."/>
            <person name="Baker S.E."/>
            <person name="Barry K."/>
            <person name="Bills G."/>
            <person name="Bluhm B.H."/>
            <person name="Cannon C."/>
            <person name="Castanera R."/>
            <person name="Culley D.E."/>
            <person name="Daum C."/>
            <person name="Ezra D."/>
            <person name="Gonzalez J.B."/>
            <person name="Henrissat B."/>
            <person name="Kuo A."/>
            <person name="Liang C."/>
            <person name="Lipzen A."/>
            <person name="Lutzoni F."/>
            <person name="Magnuson J."/>
            <person name="Mondo S."/>
            <person name="Nolan M."/>
            <person name="Ohm R."/>
            <person name="Pangilinan J."/>
            <person name="Park H.-J."/>
            <person name="Ramirez L."/>
            <person name="Alfaro M."/>
            <person name="Sun H."/>
            <person name="Tritt A."/>
            <person name="Yoshinaga Y."/>
            <person name="Zwiers L.-H."/>
            <person name="Turgeon B.G."/>
            <person name="Goodwin S.B."/>
            <person name="Spatafora J.W."/>
            <person name="Crous P.W."/>
            <person name="Grigoriev I.V."/>
        </authorList>
    </citation>
    <scope>NUCLEOTIDE SEQUENCE</scope>
    <source>
        <strain evidence="9 11">CBS 781.70</strain>
    </source>
</reference>
<dbReference type="GO" id="GO:0070897">
    <property type="term" value="P:transcription preinitiation complex assembly"/>
    <property type="evidence" value="ECO:0007669"/>
    <property type="project" value="InterPro"/>
</dbReference>
<dbReference type="GO" id="GO:0017025">
    <property type="term" value="F:TBP-class protein binding"/>
    <property type="evidence" value="ECO:0007669"/>
    <property type="project" value="InterPro"/>
</dbReference>
<dbReference type="RefSeq" id="XP_033534454.1">
    <property type="nucleotide sequence ID" value="XM_033679361.1"/>
</dbReference>
<dbReference type="PROSITE" id="PS51134">
    <property type="entry name" value="ZF_TFIIB"/>
    <property type="match status" value="1"/>
</dbReference>
<keyword evidence="4" id="KW-0805">Transcription regulation</keyword>
<dbReference type="InterPro" id="IPR013150">
    <property type="entry name" value="TFIIB_cyclin"/>
</dbReference>
<evidence type="ECO:0000313" key="10">
    <source>
        <dbReference type="Proteomes" id="UP000504638"/>
    </source>
</evidence>
<dbReference type="InterPro" id="IPR036915">
    <property type="entry name" value="Cyclin-like_sf"/>
</dbReference>
<dbReference type="GO" id="GO:0097550">
    <property type="term" value="C:transcription preinitiation complex"/>
    <property type="evidence" value="ECO:0007669"/>
    <property type="project" value="TreeGrafter"/>
</dbReference>
<evidence type="ECO:0000256" key="2">
    <source>
        <dbReference type="ARBA" id="ARBA00013932"/>
    </source>
</evidence>
<name>A0A6G1G435_9PEZI</name>
<dbReference type="PROSITE" id="PS00782">
    <property type="entry name" value="TFIIB"/>
    <property type="match status" value="2"/>
</dbReference>
<evidence type="ECO:0000256" key="3">
    <source>
        <dbReference type="ARBA" id="ARBA00022737"/>
    </source>
</evidence>
<dbReference type="GO" id="GO:0005634">
    <property type="term" value="C:nucleus"/>
    <property type="evidence" value="ECO:0007669"/>
    <property type="project" value="TreeGrafter"/>
</dbReference>
<evidence type="ECO:0000256" key="6">
    <source>
        <dbReference type="ARBA" id="ARBA00031706"/>
    </source>
</evidence>
<keyword evidence="5" id="KW-0804">Transcription</keyword>
<evidence type="ECO:0000259" key="8">
    <source>
        <dbReference type="PROSITE" id="PS51134"/>
    </source>
</evidence>
<dbReference type="Gene3D" id="2.20.25.10">
    <property type="match status" value="1"/>
</dbReference>
<evidence type="ECO:0000256" key="5">
    <source>
        <dbReference type="ARBA" id="ARBA00023163"/>
    </source>
</evidence>
<evidence type="ECO:0000313" key="9">
    <source>
        <dbReference type="EMBL" id="KAF1812823.1"/>
    </source>
</evidence>
<reference evidence="11" key="2">
    <citation type="submission" date="2020-04" db="EMBL/GenBank/DDBJ databases">
        <authorList>
            <consortium name="NCBI Genome Project"/>
        </authorList>
    </citation>
    <scope>NUCLEOTIDE SEQUENCE</scope>
    <source>
        <strain evidence="11">CBS 781.70</strain>
    </source>
</reference>
<dbReference type="GO" id="GO:0008270">
    <property type="term" value="F:zinc ion binding"/>
    <property type="evidence" value="ECO:0007669"/>
    <property type="project" value="UniProtKB-KW"/>
</dbReference>
<evidence type="ECO:0000313" key="11">
    <source>
        <dbReference type="RefSeq" id="XP_033534454.1"/>
    </source>
</evidence>
<keyword evidence="7" id="KW-0863">Zinc-finger</keyword>
<dbReference type="FunFam" id="2.20.25.10:FF:000036">
    <property type="entry name" value="Transcription initiation factor IIB"/>
    <property type="match status" value="1"/>
</dbReference>
<dbReference type="SUPFAM" id="SSF47954">
    <property type="entry name" value="Cyclin-like"/>
    <property type="match status" value="2"/>
</dbReference>
<dbReference type="PANTHER" id="PTHR11618">
    <property type="entry name" value="TRANSCRIPTION INITIATION FACTOR IIB-RELATED"/>
    <property type="match status" value="1"/>
</dbReference>
<dbReference type="EMBL" id="ML975156">
    <property type="protein sequence ID" value="KAF1812823.1"/>
    <property type="molecule type" value="Genomic_DNA"/>
</dbReference>
<dbReference type="Pfam" id="PF08271">
    <property type="entry name" value="Zn_Ribbon_TF"/>
    <property type="match status" value="1"/>
</dbReference>
<evidence type="ECO:0000256" key="7">
    <source>
        <dbReference type="PROSITE-ProRule" id="PRU00469"/>
    </source>
</evidence>
<dbReference type="GO" id="GO:0006367">
    <property type="term" value="P:transcription initiation at RNA polymerase II promoter"/>
    <property type="evidence" value="ECO:0007669"/>
    <property type="project" value="TreeGrafter"/>
</dbReference>
<dbReference type="InterPro" id="IPR013763">
    <property type="entry name" value="Cyclin-like_dom"/>
</dbReference>
<reference evidence="11" key="3">
    <citation type="submission" date="2025-04" db="UniProtKB">
        <authorList>
            <consortium name="RefSeq"/>
        </authorList>
    </citation>
    <scope>IDENTIFICATION</scope>
    <source>
        <strain evidence="11">CBS 781.70</strain>
    </source>
</reference>
<dbReference type="Gene3D" id="1.10.472.10">
    <property type="entry name" value="Cyclin-like"/>
    <property type="match status" value="2"/>
</dbReference>
<dbReference type="OrthoDB" id="25790at2759"/>
<dbReference type="CDD" id="cd20551">
    <property type="entry name" value="CYCLIN_TFIIB_rpt1"/>
    <property type="match status" value="1"/>
</dbReference>
<feature type="domain" description="TFIIB-type" evidence="8">
    <location>
        <begin position="35"/>
        <end position="68"/>
    </location>
</feature>
<evidence type="ECO:0000256" key="4">
    <source>
        <dbReference type="ARBA" id="ARBA00023015"/>
    </source>
</evidence>
<dbReference type="SUPFAM" id="SSF57783">
    <property type="entry name" value="Zinc beta-ribbon"/>
    <property type="match status" value="1"/>
</dbReference>
<dbReference type="InterPro" id="IPR013137">
    <property type="entry name" value="Znf_TFIIB"/>
</dbReference>
<sequence>MATPVDPPQRILSPGEVLPEAAAPQEEKWRENLNITMMCPECKEFPPNIVEEFSAGDLICGSCGLVLQDRVVDTRSEWRTFTNDNDSRGEDPNRVGDVRYSDALLEGAQLETGIGSGDRSGRSRELHRAQNKAMGEKGTTNLAVAYRQISALCESWHISRTISDSCKLIYKTVEEKKAMKGKKMDAVIAACIFVACRANNNGRSFKEIHRLTRVPKKEIGRTFKALEAFLKTEDPTQFMSTKGVHVKTDESQATAYTKPDQVILRYSSQLSLPVTTANLGITLVAQLNANNALAGRSPLSIAAASIYIAACVTNEPRSPKEIGLVCGVSDGTIRAAYKLIYQEKEKIFDEAWRKEHPTMELDKLPVA</sequence>
<keyword evidence="10" id="KW-1185">Reference proteome</keyword>
<dbReference type="AlphaFoldDB" id="A0A6G1G435"/>
<protein>
    <recommendedName>
        <fullName evidence="2">Transcription initiation factor IIB</fullName>
    </recommendedName>
    <alternativeName>
        <fullName evidence="6">General transcription factor TFIIB</fullName>
    </alternativeName>
</protein>
<dbReference type="PANTHER" id="PTHR11618:SF13">
    <property type="entry name" value="TRANSCRIPTION INITIATION FACTOR IIB"/>
    <property type="match status" value="1"/>
</dbReference>
<keyword evidence="7" id="KW-0479">Metal-binding</keyword>
<dbReference type="PRINTS" id="PR00685">
    <property type="entry name" value="TIFACTORIIB"/>
</dbReference>
<accession>A0A6G1G435</accession>
<dbReference type="Pfam" id="PF00382">
    <property type="entry name" value="TFIIB"/>
    <property type="match status" value="2"/>
</dbReference>
<evidence type="ECO:0000256" key="1">
    <source>
        <dbReference type="ARBA" id="ARBA00010857"/>
    </source>
</evidence>
<keyword evidence="7" id="KW-0862">Zinc</keyword>
<proteinExistence type="inferred from homology"/>
<organism evidence="9">
    <name type="scientific">Eremomyces bilateralis CBS 781.70</name>
    <dbReference type="NCBI Taxonomy" id="1392243"/>
    <lineage>
        <taxon>Eukaryota</taxon>
        <taxon>Fungi</taxon>
        <taxon>Dikarya</taxon>
        <taxon>Ascomycota</taxon>
        <taxon>Pezizomycotina</taxon>
        <taxon>Dothideomycetes</taxon>
        <taxon>Dothideomycetes incertae sedis</taxon>
        <taxon>Eremomycetales</taxon>
        <taxon>Eremomycetaceae</taxon>
        <taxon>Eremomyces</taxon>
    </lineage>
</organism>
<dbReference type="InterPro" id="IPR023486">
    <property type="entry name" value="TFIIB_CS"/>
</dbReference>
<gene>
    <name evidence="9 11" type="ORF">P152DRAFT_458014</name>
</gene>